<dbReference type="InterPro" id="IPR050196">
    <property type="entry name" value="Cytochrome_P450_Monoox"/>
</dbReference>
<comment type="similarity">
    <text evidence="1">Belongs to the cytochrome P450 family.</text>
</comment>
<evidence type="ECO:0000256" key="1">
    <source>
        <dbReference type="ARBA" id="ARBA00010617"/>
    </source>
</evidence>
<keyword evidence="5 7" id="KW-0408">Iron</keyword>
<evidence type="ECO:0000256" key="2">
    <source>
        <dbReference type="ARBA" id="ARBA00022617"/>
    </source>
</evidence>
<evidence type="ECO:0000313" key="9">
    <source>
        <dbReference type="EMBL" id="CAF1592409.1"/>
    </source>
</evidence>
<dbReference type="Gene3D" id="1.10.630.10">
    <property type="entry name" value="Cytochrome P450"/>
    <property type="match status" value="1"/>
</dbReference>
<gene>
    <name evidence="9" type="ORF">JXQ802_LOCUS47377</name>
    <name evidence="8" type="ORF">PYM288_LOCUS28464</name>
</gene>
<keyword evidence="6" id="KW-0503">Monooxygenase</keyword>
<dbReference type="AlphaFoldDB" id="A0A815BNX5"/>
<comment type="caution">
    <text evidence="8">The sequence shown here is derived from an EMBL/GenBank/DDBJ whole genome shotgun (WGS) entry which is preliminary data.</text>
</comment>
<protein>
    <recommendedName>
        <fullName evidence="12">Cytochrome P450</fullName>
    </recommendedName>
</protein>
<dbReference type="PRINTS" id="PR00385">
    <property type="entry name" value="P450"/>
</dbReference>
<evidence type="ECO:0008006" key="12">
    <source>
        <dbReference type="Google" id="ProtNLM"/>
    </source>
</evidence>
<comment type="cofactor">
    <cofactor evidence="7">
        <name>heme</name>
        <dbReference type="ChEBI" id="CHEBI:30413"/>
    </cofactor>
</comment>
<dbReference type="Proteomes" id="UP000663870">
    <property type="component" value="Unassembled WGS sequence"/>
</dbReference>
<evidence type="ECO:0000256" key="7">
    <source>
        <dbReference type="PIRSR" id="PIRSR602403-1"/>
    </source>
</evidence>
<dbReference type="GO" id="GO:0005506">
    <property type="term" value="F:iron ion binding"/>
    <property type="evidence" value="ECO:0007669"/>
    <property type="project" value="InterPro"/>
</dbReference>
<dbReference type="InterPro" id="IPR001128">
    <property type="entry name" value="Cyt_P450"/>
</dbReference>
<evidence type="ECO:0000256" key="3">
    <source>
        <dbReference type="ARBA" id="ARBA00022723"/>
    </source>
</evidence>
<accession>A0A815BNX5</accession>
<keyword evidence="4" id="KW-0560">Oxidoreductase</keyword>
<organism evidence="8 10">
    <name type="scientific">Rotaria sordida</name>
    <dbReference type="NCBI Taxonomy" id="392033"/>
    <lineage>
        <taxon>Eukaryota</taxon>
        <taxon>Metazoa</taxon>
        <taxon>Spiralia</taxon>
        <taxon>Gnathifera</taxon>
        <taxon>Rotifera</taxon>
        <taxon>Eurotatoria</taxon>
        <taxon>Bdelloidea</taxon>
        <taxon>Philodinida</taxon>
        <taxon>Philodinidae</taxon>
        <taxon>Rotaria</taxon>
    </lineage>
</organism>
<proteinExistence type="inferred from homology"/>
<dbReference type="Pfam" id="PF00067">
    <property type="entry name" value="p450"/>
    <property type="match status" value="1"/>
</dbReference>
<keyword evidence="3 7" id="KW-0479">Metal-binding</keyword>
<evidence type="ECO:0000256" key="6">
    <source>
        <dbReference type="ARBA" id="ARBA00023033"/>
    </source>
</evidence>
<dbReference type="InterPro" id="IPR002403">
    <property type="entry name" value="Cyt_P450_E_grp-IV"/>
</dbReference>
<evidence type="ECO:0000313" key="11">
    <source>
        <dbReference type="Proteomes" id="UP000663870"/>
    </source>
</evidence>
<dbReference type="GO" id="GO:0016705">
    <property type="term" value="F:oxidoreductase activity, acting on paired donors, with incorporation or reduction of molecular oxygen"/>
    <property type="evidence" value="ECO:0007669"/>
    <property type="project" value="InterPro"/>
</dbReference>
<dbReference type="PRINTS" id="PR00465">
    <property type="entry name" value="EP450IV"/>
</dbReference>
<dbReference type="PANTHER" id="PTHR24291">
    <property type="entry name" value="CYTOCHROME P450 FAMILY 4"/>
    <property type="match status" value="1"/>
</dbReference>
<dbReference type="GO" id="GO:0004497">
    <property type="term" value="F:monooxygenase activity"/>
    <property type="evidence" value="ECO:0007669"/>
    <property type="project" value="UniProtKB-KW"/>
</dbReference>
<dbReference type="Proteomes" id="UP000663854">
    <property type="component" value="Unassembled WGS sequence"/>
</dbReference>
<dbReference type="PANTHER" id="PTHR24291:SF50">
    <property type="entry name" value="BIFUNCTIONAL ALBAFLAVENONE MONOOXYGENASE_TERPENE SYNTHASE"/>
    <property type="match status" value="1"/>
</dbReference>
<reference evidence="8" key="1">
    <citation type="submission" date="2021-02" db="EMBL/GenBank/DDBJ databases">
        <authorList>
            <person name="Nowell W R."/>
        </authorList>
    </citation>
    <scope>NUCLEOTIDE SEQUENCE</scope>
</reference>
<dbReference type="GO" id="GO:0020037">
    <property type="term" value="F:heme binding"/>
    <property type="evidence" value="ECO:0007669"/>
    <property type="project" value="InterPro"/>
</dbReference>
<evidence type="ECO:0000313" key="8">
    <source>
        <dbReference type="EMBL" id="CAF1272661.1"/>
    </source>
</evidence>
<dbReference type="EMBL" id="CAJNOL010004659">
    <property type="protein sequence ID" value="CAF1592409.1"/>
    <property type="molecule type" value="Genomic_DNA"/>
</dbReference>
<evidence type="ECO:0000256" key="5">
    <source>
        <dbReference type="ARBA" id="ARBA00023004"/>
    </source>
</evidence>
<keyword evidence="2 7" id="KW-0349">Heme</keyword>
<dbReference type="EMBL" id="CAJNOH010002103">
    <property type="protein sequence ID" value="CAF1272661.1"/>
    <property type="molecule type" value="Genomic_DNA"/>
</dbReference>
<name>A0A815BNX5_9BILA</name>
<sequence length="424" mass="48496">MRIVIAEPDMIADIIGRPYAHNYVKPDVFVNIFKPLIGSHNLLVSEGHEHERTRKMLNPAFHFVNLRSMVSIMTNETAKAIDKLFSTSQSKYIDLHMEMSNLTLSIIMSSAFGKDSSTVGSFNQTMYQTINEVLDAIRYRLMYTITQIPFLSRLPFWHKKVIDNGVRQITLSVEQVISDRRQGQSISLCSGPDLLDLLLSAVDSDGKSFTDEEIKDQALTFVLAGHETTSNLMSWVMYVLMTNESVFRACREEVDKVLPNGTDPTYELVGNLVVCEAILQETLRLYPPAPLFVRKCMREHIIGKEGQRQLHIPVGTTIVINTYTLHRRADYWPRPLEFDYTRWVRDPITDLKPKLSHPFCYLPFAAGPRNCIGQHFAMLEAKVMLAMFVQRCNFVIEPGQKIVPEFTITMRPKHGLRAQVSKRL</sequence>
<evidence type="ECO:0000313" key="10">
    <source>
        <dbReference type="Proteomes" id="UP000663854"/>
    </source>
</evidence>
<dbReference type="SUPFAM" id="SSF48264">
    <property type="entry name" value="Cytochrome P450"/>
    <property type="match status" value="1"/>
</dbReference>
<dbReference type="InterPro" id="IPR036396">
    <property type="entry name" value="Cyt_P450_sf"/>
</dbReference>
<feature type="binding site" description="axial binding residue" evidence="7">
    <location>
        <position position="371"/>
    </location>
    <ligand>
        <name>heme</name>
        <dbReference type="ChEBI" id="CHEBI:30413"/>
    </ligand>
    <ligandPart>
        <name>Fe</name>
        <dbReference type="ChEBI" id="CHEBI:18248"/>
    </ligandPart>
</feature>
<keyword evidence="11" id="KW-1185">Reference proteome</keyword>
<evidence type="ECO:0000256" key="4">
    <source>
        <dbReference type="ARBA" id="ARBA00023002"/>
    </source>
</evidence>